<evidence type="ECO:0000313" key="11">
    <source>
        <dbReference type="Proteomes" id="UP001420932"/>
    </source>
</evidence>
<evidence type="ECO:0000256" key="1">
    <source>
        <dbReference type="ARBA" id="ARBA00001971"/>
    </source>
</evidence>
<dbReference type="GO" id="GO:0044550">
    <property type="term" value="P:secondary metabolite biosynthetic process"/>
    <property type="evidence" value="ECO:0007669"/>
    <property type="project" value="UniProtKB-ARBA"/>
</dbReference>
<evidence type="ECO:0000256" key="7">
    <source>
        <dbReference type="ARBA" id="ARBA00023002"/>
    </source>
</evidence>
<comment type="caution">
    <text evidence="10">The sequence shown here is derived from an EMBL/GenBank/DDBJ whole genome shotgun (WGS) entry which is preliminary data.</text>
</comment>
<evidence type="ECO:0008006" key="12">
    <source>
        <dbReference type="Google" id="ProtNLM"/>
    </source>
</evidence>
<dbReference type="SUPFAM" id="SSF48264">
    <property type="entry name" value="Cytochrome P450"/>
    <property type="match status" value="1"/>
</dbReference>
<evidence type="ECO:0000256" key="3">
    <source>
        <dbReference type="ARBA" id="ARBA00022617"/>
    </source>
</evidence>
<keyword evidence="11" id="KW-1185">Reference proteome</keyword>
<evidence type="ECO:0000256" key="8">
    <source>
        <dbReference type="ARBA" id="ARBA00023004"/>
    </source>
</evidence>
<dbReference type="InterPro" id="IPR050651">
    <property type="entry name" value="Plant_Cytochrome_P450_Monoox"/>
</dbReference>
<keyword evidence="8" id="KW-0408">Iron</keyword>
<dbReference type="GO" id="GO:0004497">
    <property type="term" value="F:monooxygenase activity"/>
    <property type="evidence" value="ECO:0007669"/>
    <property type="project" value="InterPro"/>
</dbReference>
<evidence type="ECO:0000256" key="2">
    <source>
        <dbReference type="ARBA" id="ARBA00004370"/>
    </source>
</evidence>
<evidence type="ECO:0000256" key="5">
    <source>
        <dbReference type="ARBA" id="ARBA00022723"/>
    </source>
</evidence>
<sequence>MLKRRGGGTLSTIDSYSAGVYGVGVVSGWEFIDLMMGDGGRSVDGEEDFVDVMINIDKNAKLFSEHDVDSVVKATCLQIGKDRHADEEDIKHLPYLQAVVKETLRLYPPSPLSLPHEASNDCIVGGFHVPKGATLITNIWKIQRDPVFGRTTLEFKRRDSLQRMLLSILEVGDIVFYGKSRVDFDLGKHVIPFWKELEYFKEYKQKRSNTWAIDLRMWIFGSLWLGKKLRNGTISFMRGFSGLMTYGGFYNLCKPKNGEKVFVSIAYGLVGNVVGQYAKLFGCYVVGFDDDLKQGVPGAIPIPPDDL</sequence>
<name>A0AAP0L455_9MAGN</name>
<evidence type="ECO:0000256" key="4">
    <source>
        <dbReference type="ARBA" id="ARBA00022692"/>
    </source>
</evidence>
<keyword evidence="5" id="KW-0479">Metal-binding</keyword>
<dbReference type="AlphaFoldDB" id="A0AAP0L455"/>
<proteinExistence type="predicted"/>
<keyword evidence="7" id="KW-0560">Oxidoreductase</keyword>
<dbReference type="SUPFAM" id="SSF51735">
    <property type="entry name" value="NAD(P)-binding Rossmann-fold domains"/>
    <property type="match status" value="1"/>
</dbReference>
<dbReference type="Gene3D" id="1.10.630.10">
    <property type="entry name" value="Cytochrome P450"/>
    <property type="match status" value="1"/>
</dbReference>
<dbReference type="GO" id="GO:0016020">
    <property type="term" value="C:membrane"/>
    <property type="evidence" value="ECO:0007669"/>
    <property type="project" value="UniProtKB-SubCell"/>
</dbReference>
<organism evidence="10 11">
    <name type="scientific">Stephania yunnanensis</name>
    <dbReference type="NCBI Taxonomy" id="152371"/>
    <lineage>
        <taxon>Eukaryota</taxon>
        <taxon>Viridiplantae</taxon>
        <taxon>Streptophyta</taxon>
        <taxon>Embryophyta</taxon>
        <taxon>Tracheophyta</taxon>
        <taxon>Spermatophyta</taxon>
        <taxon>Magnoliopsida</taxon>
        <taxon>Ranunculales</taxon>
        <taxon>Menispermaceae</taxon>
        <taxon>Menispermoideae</taxon>
        <taxon>Cissampelideae</taxon>
        <taxon>Stephania</taxon>
    </lineage>
</organism>
<reference evidence="10 11" key="1">
    <citation type="submission" date="2024-01" db="EMBL/GenBank/DDBJ databases">
        <title>Genome assemblies of Stephania.</title>
        <authorList>
            <person name="Yang L."/>
        </authorList>
    </citation>
    <scope>NUCLEOTIDE SEQUENCE [LARGE SCALE GENOMIC DNA]</scope>
    <source>
        <strain evidence="10">YNDBR</strain>
        <tissue evidence="10">Leaf</tissue>
    </source>
</reference>
<keyword evidence="4" id="KW-0812">Transmembrane</keyword>
<dbReference type="InterPro" id="IPR001128">
    <property type="entry name" value="Cyt_P450"/>
</dbReference>
<gene>
    <name evidence="10" type="ORF">Syun_004933</name>
</gene>
<keyword evidence="6" id="KW-1133">Transmembrane helix</keyword>
<dbReference type="Proteomes" id="UP001420932">
    <property type="component" value="Unassembled WGS sequence"/>
</dbReference>
<dbReference type="EMBL" id="JBBNAF010000002">
    <property type="protein sequence ID" value="KAK9164031.1"/>
    <property type="molecule type" value="Genomic_DNA"/>
</dbReference>
<dbReference type="InterPro" id="IPR036291">
    <property type="entry name" value="NAD(P)-bd_dom_sf"/>
</dbReference>
<evidence type="ECO:0000256" key="6">
    <source>
        <dbReference type="ARBA" id="ARBA00022989"/>
    </source>
</evidence>
<dbReference type="PANTHER" id="PTHR47947">
    <property type="entry name" value="CYTOCHROME P450 82C3-RELATED"/>
    <property type="match status" value="1"/>
</dbReference>
<evidence type="ECO:0000313" key="10">
    <source>
        <dbReference type="EMBL" id="KAK9164031.1"/>
    </source>
</evidence>
<evidence type="ECO:0000256" key="9">
    <source>
        <dbReference type="ARBA" id="ARBA00023136"/>
    </source>
</evidence>
<dbReference type="Pfam" id="PF00067">
    <property type="entry name" value="p450"/>
    <property type="match status" value="1"/>
</dbReference>
<keyword evidence="3" id="KW-0349">Heme</keyword>
<accession>A0AAP0L455</accession>
<protein>
    <recommendedName>
        <fullName evidence="12">Cytochrome P450</fullName>
    </recommendedName>
</protein>
<dbReference type="InterPro" id="IPR036396">
    <property type="entry name" value="Cyt_P450_sf"/>
</dbReference>
<dbReference type="PANTHER" id="PTHR47947:SF26">
    <property type="entry name" value="CYTOCHROME P450"/>
    <property type="match status" value="1"/>
</dbReference>
<comment type="subcellular location">
    <subcellularLocation>
        <location evidence="2">Membrane</location>
    </subcellularLocation>
</comment>
<dbReference type="GO" id="GO:0016705">
    <property type="term" value="F:oxidoreductase activity, acting on paired donors, with incorporation or reduction of molecular oxygen"/>
    <property type="evidence" value="ECO:0007669"/>
    <property type="project" value="InterPro"/>
</dbReference>
<dbReference type="GO" id="GO:0005506">
    <property type="term" value="F:iron ion binding"/>
    <property type="evidence" value="ECO:0007669"/>
    <property type="project" value="InterPro"/>
</dbReference>
<comment type="cofactor">
    <cofactor evidence="1">
        <name>heme</name>
        <dbReference type="ChEBI" id="CHEBI:30413"/>
    </cofactor>
</comment>
<keyword evidence="9" id="KW-0472">Membrane</keyword>
<dbReference type="Gene3D" id="3.40.50.720">
    <property type="entry name" value="NAD(P)-binding Rossmann-like Domain"/>
    <property type="match status" value="1"/>
</dbReference>
<dbReference type="GO" id="GO:0020037">
    <property type="term" value="F:heme binding"/>
    <property type="evidence" value="ECO:0007669"/>
    <property type="project" value="InterPro"/>
</dbReference>